<keyword evidence="4 7" id="KW-1133">Transmembrane helix</keyword>
<comment type="subcellular location">
    <subcellularLocation>
        <location evidence="1">Cell membrane</location>
        <topology evidence="1">Multi-pass membrane protein</topology>
    </subcellularLocation>
</comment>
<feature type="region of interest" description="Disordered" evidence="6">
    <location>
        <begin position="1168"/>
        <end position="1247"/>
    </location>
</feature>
<dbReference type="OrthoDB" id="2112773at2"/>
<feature type="domain" description="SSD" evidence="8">
    <location>
        <begin position="1032"/>
        <end position="1158"/>
    </location>
</feature>
<keyword evidence="2" id="KW-1003">Cell membrane</keyword>
<dbReference type="PANTHER" id="PTHR33406:SF12">
    <property type="entry name" value="BLR2997 PROTEIN"/>
    <property type="match status" value="1"/>
</dbReference>
<evidence type="ECO:0000256" key="1">
    <source>
        <dbReference type="ARBA" id="ARBA00004651"/>
    </source>
</evidence>
<gene>
    <name evidence="9" type="ORF">LF1_39940</name>
</gene>
<dbReference type="RefSeq" id="WP_068257980.1">
    <property type="nucleotide sequence ID" value="NZ_LWSK01000001.1"/>
</dbReference>
<evidence type="ECO:0000256" key="3">
    <source>
        <dbReference type="ARBA" id="ARBA00022692"/>
    </source>
</evidence>
<dbReference type="InterPro" id="IPR000731">
    <property type="entry name" value="SSD"/>
</dbReference>
<dbReference type="EMBL" id="VRLW01000001">
    <property type="protein sequence ID" value="KAA1261444.1"/>
    <property type="molecule type" value="Genomic_DNA"/>
</dbReference>
<dbReference type="Proteomes" id="UP000322699">
    <property type="component" value="Unassembled WGS sequence"/>
</dbReference>
<feature type="transmembrane region" description="Helical" evidence="7">
    <location>
        <begin position="562"/>
        <end position="584"/>
    </location>
</feature>
<comment type="caution">
    <text evidence="9">The sequence shown here is derived from an EMBL/GenBank/DDBJ whole genome shotgun (WGS) entry which is preliminary data.</text>
</comment>
<dbReference type="InterPro" id="IPR004869">
    <property type="entry name" value="MMPL_dom"/>
</dbReference>
<evidence type="ECO:0000256" key="7">
    <source>
        <dbReference type="SAM" id="Phobius"/>
    </source>
</evidence>
<keyword evidence="10" id="KW-1185">Reference proteome</keyword>
<dbReference type="SUPFAM" id="SSF82866">
    <property type="entry name" value="Multidrug efflux transporter AcrB transmembrane domain"/>
    <property type="match status" value="2"/>
</dbReference>
<feature type="compositionally biased region" description="Low complexity" evidence="6">
    <location>
        <begin position="1192"/>
        <end position="1210"/>
    </location>
</feature>
<evidence type="ECO:0000313" key="9">
    <source>
        <dbReference type="EMBL" id="KAA1261444.1"/>
    </source>
</evidence>
<evidence type="ECO:0000313" key="10">
    <source>
        <dbReference type="Proteomes" id="UP000322699"/>
    </source>
</evidence>
<feature type="transmembrane region" description="Helical" evidence="7">
    <location>
        <begin position="440"/>
        <end position="459"/>
    </location>
</feature>
<evidence type="ECO:0000256" key="2">
    <source>
        <dbReference type="ARBA" id="ARBA00022475"/>
    </source>
</evidence>
<feature type="transmembrane region" description="Helical" evidence="7">
    <location>
        <begin position="991"/>
        <end position="1010"/>
    </location>
</feature>
<feature type="transmembrane region" description="Helical" evidence="7">
    <location>
        <begin position="1107"/>
        <end position="1127"/>
    </location>
</feature>
<evidence type="ECO:0000256" key="6">
    <source>
        <dbReference type="SAM" id="MobiDB-lite"/>
    </source>
</evidence>
<dbReference type="Gene3D" id="1.20.1640.10">
    <property type="entry name" value="Multidrug efflux transporter AcrB transmembrane domain"/>
    <property type="match status" value="2"/>
</dbReference>
<dbReference type="PROSITE" id="PS50156">
    <property type="entry name" value="SSD"/>
    <property type="match status" value="2"/>
</dbReference>
<feature type="transmembrane region" description="Helical" evidence="7">
    <location>
        <begin position="1025"/>
        <end position="1049"/>
    </location>
</feature>
<dbReference type="Pfam" id="PF03176">
    <property type="entry name" value="MMPL"/>
    <property type="match status" value="2"/>
</dbReference>
<feature type="transmembrane region" description="Helical" evidence="7">
    <location>
        <begin position="492"/>
        <end position="516"/>
    </location>
</feature>
<evidence type="ECO:0000256" key="5">
    <source>
        <dbReference type="ARBA" id="ARBA00023136"/>
    </source>
</evidence>
<evidence type="ECO:0000259" key="8">
    <source>
        <dbReference type="PROSITE" id="PS50156"/>
    </source>
</evidence>
<organism evidence="9 10">
    <name type="scientific">Rubripirellula obstinata</name>
    <dbReference type="NCBI Taxonomy" id="406547"/>
    <lineage>
        <taxon>Bacteria</taxon>
        <taxon>Pseudomonadati</taxon>
        <taxon>Planctomycetota</taxon>
        <taxon>Planctomycetia</taxon>
        <taxon>Pirellulales</taxon>
        <taxon>Pirellulaceae</taxon>
        <taxon>Rubripirellula</taxon>
    </lineage>
</organism>
<feature type="transmembrane region" description="Helical" evidence="7">
    <location>
        <begin position="1133"/>
        <end position="1157"/>
    </location>
</feature>
<feature type="domain" description="SSD" evidence="8">
    <location>
        <begin position="474"/>
        <end position="590"/>
    </location>
</feature>
<sequence length="1247" mass="136113">MSKTPLLERRSPLRMSYALLILIAFFFLLPSAFRAARLSLGEKENDVKDWLPADFAETAELEWFAQHFAGEAFVLATWEGCTSEDQRLKLLSTKLRHESEEYDPSKTLSPELTKTFRRARETAKELGLLLASEDLNNWGGQNEKWLRSADGQWYYIKPDGGLYRWDEPLNAPLATIRKIKRARGTYELTGTLVTAFGTEPDGKANSPMANPFYNDPSLLTAPLFETVQTGYDIVEELAREGGPLWPIDMTDPAKRPIVARRLAMERLTGMLFAPAVPKDFDWTPSAFAKTLDQDRRAGLSEDFDFVVSSRVQQIVDRDFDGSLEKLAAAPDEDQAHAWYEVWDAAKAEPPPRLSCVLVTLTDLAKDNLVYAIGRGVLGQPRGRLLQLADQSGVYAARPPALAPPPFNKEPPVATATMPALRMGGPTVDNMAIDEEGSVTLVRLVGYSVLLGIVLSYLCFRSVKITLMIFIVGGSAAMLSMAMVWWTGGRVDAILMSMPSLVYVLGLSGAIHVINYYRDEVRARGQAGAAGRALKHAALPCALASFTTAIGLISLFTSNLKPISGFGLYSAIGVLSTLGILFSYLPAALATFQPKVDGAPDPEKIDPTKPRVESRLSDWWAGVGRVIAHHNGIVTVGCLLFFVGCGIGMKQIKTSVQLLELFDPGARIIRDYAWMEDHFGKLVPMEVVVRMPTKIQAEDSNADLSSLSMLERVEAVSRIRKVVHRALGQPGQGVVGQATAADTFLPDLPEPSNGYSPVRAKFNRDLVAASDQLRDNDYLRIEKTGKFQDSELWRISLRVAALSDVDYGQFISTLRDSVSPVLSAYQTRGEVLDALIKDGKLDSGAKLMIVGSGKPESLAEVPLVKDDGTTLISRNAYLATLGELLANERIETPRWLNLPPEKVSALVTGDRWQKLLDSFDAVLWLGGEGYAKENFQFAGKLIDARGAESRVTPPMLLPDRVPTVEGDPPIQAIYTGVIPVVYKAQRTLLTSLADSIALAFVLIAIVMFVLLNPGIGSTAWFQPRNILYGVAAGSVSMIPNIFPVVIVFGLMCHMGLEIDIGTMMTASVAMGVAVDDTIHYLSWFRDNLDSGKSRVDSVIETYRRVGPAMTQTTIVGGLGLFVFALSTFTPTQRFGTLMLVMLIAALVGDLILLPALLAGPLGRFFKPRTKSQSTDASGNAINMNGSVESHVNQPSPSVESPSVASQPVESAAVKDSDTNVAMDTSAVPHLKVHFPEQRRDAGHPVRRK</sequence>
<name>A0A5B1CQE6_9BACT</name>
<dbReference type="AlphaFoldDB" id="A0A5B1CQE6"/>
<feature type="compositionally biased region" description="Basic and acidic residues" evidence="6">
    <location>
        <begin position="1232"/>
        <end position="1247"/>
    </location>
</feature>
<protein>
    <submittedName>
        <fullName evidence="9">MMPL family protein</fullName>
    </submittedName>
</protein>
<accession>A0A5B1CQE6</accession>
<proteinExistence type="predicted"/>
<feature type="transmembrane region" description="Helical" evidence="7">
    <location>
        <begin position="466"/>
        <end position="486"/>
    </location>
</feature>
<feature type="transmembrane region" description="Helical" evidence="7">
    <location>
        <begin position="536"/>
        <end position="556"/>
    </location>
</feature>
<dbReference type="GO" id="GO:0005886">
    <property type="term" value="C:plasma membrane"/>
    <property type="evidence" value="ECO:0007669"/>
    <property type="project" value="UniProtKB-SubCell"/>
</dbReference>
<keyword evidence="5 7" id="KW-0472">Membrane</keyword>
<evidence type="ECO:0000256" key="4">
    <source>
        <dbReference type="ARBA" id="ARBA00022989"/>
    </source>
</evidence>
<dbReference type="InterPro" id="IPR050545">
    <property type="entry name" value="Mycobact_MmpL"/>
</dbReference>
<reference evidence="9 10" key="1">
    <citation type="submission" date="2019-08" db="EMBL/GenBank/DDBJ databases">
        <title>Deep-cultivation of Planctomycetes and their phenomic and genomic characterization uncovers novel biology.</title>
        <authorList>
            <person name="Wiegand S."/>
            <person name="Jogler M."/>
            <person name="Boedeker C."/>
            <person name="Pinto D."/>
            <person name="Vollmers J."/>
            <person name="Rivas-Marin E."/>
            <person name="Kohn T."/>
            <person name="Peeters S.H."/>
            <person name="Heuer A."/>
            <person name="Rast P."/>
            <person name="Oberbeckmann S."/>
            <person name="Bunk B."/>
            <person name="Jeske O."/>
            <person name="Meyerdierks A."/>
            <person name="Storesund J.E."/>
            <person name="Kallscheuer N."/>
            <person name="Luecker S."/>
            <person name="Lage O.M."/>
            <person name="Pohl T."/>
            <person name="Merkel B.J."/>
            <person name="Hornburger P."/>
            <person name="Mueller R.-W."/>
            <person name="Bruemmer F."/>
            <person name="Labrenz M."/>
            <person name="Spormann A.M."/>
            <person name="Op Den Camp H."/>
            <person name="Overmann J."/>
            <person name="Amann R."/>
            <person name="Jetten M.S.M."/>
            <person name="Mascher T."/>
            <person name="Medema M.H."/>
            <person name="Devos D.P."/>
            <person name="Kaster A.-K."/>
            <person name="Ovreas L."/>
            <person name="Rohde M."/>
            <person name="Galperin M.Y."/>
            <person name="Jogler C."/>
        </authorList>
    </citation>
    <scope>NUCLEOTIDE SEQUENCE [LARGE SCALE GENOMIC DNA]</scope>
    <source>
        <strain evidence="9 10">LF1</strain>
    </source>
</reference>
<dbReference type="PANTHER" id="PTHR33406">
    <property type="entry name" value="MEMBRANE PROTEIN MJ1562-RELATED"/>
    <property type="match status" value="1"/>
</dbReference>
<feature type="compositionally biased region" description="Polar residues" evidence="6">
    <location>
        <begin position="1169"/>
        <end position="1191"/>
    </location>
</feature>
<keyword evidence="3 7" id="KW-0812">Transmembrane</keyword>